<dbReference type="Pfam" id="PF02829">
    <property type="entry name" value="3H"/>
    <property type="match status" value="1"/>
</dbReference>
<evidence type="ECO:0000256" key="1">
    <source>
        <dbReference type="PIRSR" id="PIRSR037847-1"/>
    </source>
</evidence>
<evidence type="ECO:0000259" key="2">
    <source>
        <dbReference type="Pfam" id="PF02829"/>
    </source>
</evidence>
<organism evidence="4 5">
    <name type="scientific">Guptibacillus hwajinpoensis</name>
    <dbReference type="NCBI Taxonomy" id="208199"/>
    <lineage>
        <taxon>Bacteria</taxon>
        <taxon>Bacillati</taxon>
        <taxon>Bacillota</taxon>
        <taxon>Bacilli</taxon>
        <taxon>Bacillales</taxon>
        <taxon>Guptibacillaceae</taxon>
        <taxon>Guptibacillus</taxon>
    </lineage>
</organism>
<dbReference type="PANTHER" id="PTHR40068">
    <property type="entry name" value="TRANSCRIPTION REPRESSOR NIAR-RELATED"/>
    <property type="match status" value="1"/>
</dbReference>
<dbReference type="InterPro" id="IPR004173">
    <property type="entry name" value="3H_domain"/>
</dbReference>
<dbReference type="GO" id="GO:0046872">
    <property type="term" value="F:metal ion binding"/>
    <property type="evidence" value="ECO:0007669"/>
    <property type="project" value="UniProtKB-KW"/>
</dbReference>
<dbReference type="InterPro" id="IPR026043">
    <property type="entry name" value="NadR"/>
</dbReference>
<dbReference type="SUPFAM" id="SSF75500">
    <property type="entry name" value="Putative transcriptional regulator TM1602, C-terminal domain"/>
    <property type="match status" value="1"/>
</dbReference>
<dbReference type="InterPro" id="IPR035922">
    <property type="entry name" value="3H_dom_sf"/>
</dbReference>
<dbReference type="Gene3D" id="1.10.10.10">
    <property type="entry name" value="Winged helix-like DNA-binding domain superfamily/Winged helix DNA-binding domain"/>
    <property type="match status" value="1"/>
</dbReference>
<keyword evidence="1" id="KW-0533">Nickel</keyword>
<feature type="domain" description="Helix-turn-helix type 11" evidence="3">
    <location>
        <begin position="13"/>
        <end position="66"/>
    </location>
</feature>
<dbReference type="AlphaFoldDB" id="A0A845EWK8"/>
<accession>A0A845EWK8</accession>
<evidence type="ECO:0000313" key="4">
    <source>
        <dbReference type="EMBL" id="MYL62914.1"/>
    </source>
</evidence>
<reference evidence="4 5" key="1">
    <citation type="submission" date="2019-11" db="EMBL/GenBank/DDBJ databases">
        <title>Genome sequences of 17 halophilic strains isolated from different environments.</title>
        <authorList>
            <person name="Furrow R.E."/>
        </authorList>
    </citation>
    <scope>NUCLEOTIDE SEQUENCE [LARGE SCALE GENOMIC DNA]</scope>
    <source>
        <strain evidence="4 5">22506_14_FS</strain>
    </source>
</reference>
<dbReference type="SUPFAM" id="SSF46785">
    <property type="entry name" value="Winged helix' DNA-binding domain"/>
    <property type="match status" value="1"/>
</dbReference>
<name>A0A845EWK8_9BACL</name>
<dbReference type="Pfam" id="PF08279">
    <property type="entry name" value="HTH_11"/>
    <property type="match status" value="1"/>
</dbReference>
<evidence type="ECO:0000259" key="3">
    <source>
        <dbReference type="Pfam" id="PF08279"/>
    </source>
</evidence>
<feature type="binding site" evidence="1">
    <location>
        <position position="154"/>
    </location>
    <ligand>
        <name>Ni(2+)</name>
        <dbReference type="ChEBI" id="CHEBI:49786"/>
    </ligand>
</feature>
<dbReference type="Proteomes" id="UP000447833">
    <property type="component" value="Unassembled WGS sequence"/>
</dbReference>
<feature type="domain" description="3H" evidence="2">
    <location>
        <begin position="81"/>
        <end position="177"/>
    </location>
</feature>
<dbReference type="EMBL" id="WMEY01000002">
    <property type="protein sequence ID" value="MYL62914.1"/>
    <property type="molecule type" value="Genomic_DNA"/>
</dbReference>
<protein>
    <submittedName>
        <fullName evidence="4">HTH domain-containing protein</fullName>
    </submittedName>
</protein>
<comment type="caution">
    <text evidence="4">The sequence shown here is derived from an EMBL/GenBank/DDBJ whole genome shotgun (WGS) entry which is preliminary data.</text>
</comment>
<dbReference type="InterPro" id="IPR036390">
    <property type="entry name" value="WH_DNA-bd_sf"/>
</dbReference>
<feature type="binding site" evidence="1">
    <location>
        <position position="85"/>
    </location>
    <ligand>
        <name>Ni(2+)</name>
        <dbReference type="ChEBI" id="CHEBI:49786"/>
    </ligand>
</feature>
<dbReference type="RefSeq" id="WP_160918663.1">
    <property type="nucleotide sequence ID" value="NZ_JAIVAE010000009.1"/>
</dbReference>
<keyword evidence="1" id="KW-0479">Metal-binding</keyword>
<dbReference type="InterPro" id="IPR036388">
    <property type="entry name" value="WH-like_DNA-bd_sf"/>
</dbReference>
<dbReference type="PIRSF" id="PIRSF037847">
    <property type="entry name" value="NiaR"/>
    <property type="match status" value="1"/>
</dbReference>
<dbReference type="InterPro" id="IPR013196">
    <property type="entry name" value="HTH_11"/>
</dbReference>
<dbReference type="PANTHER" id="PTHR40068:SF1">
    <property type="entry name" value="TRANSCRIPTION REPRESSOR NIAR-RELATED"/>
    <property type="match status" value="1"/>
</dbReference>
<evidence type="ECO:0000313" key="5">
    <source>
        <dbReference type="Proteomes" id="UP000447833"/>
    </source>
</evidence>
<gene>
    <name evidence="4" type="ORF">GLW07_06020</name>
</gene>
<sequence length="181" mass="20277">MGQDGEKILGENRRSLLLQWLKESEKPLTGSDLSSRTNVSRQVIVQDISLLKARNEPIIATSQGYIMFNTERENRKYEQVIACKHSPKDTKNELYTIVDHGGTVKDVTVEHPLYGHLTASLFVGNRLEADQFLSKLSMTNASLLSELTSGVHLHTIEANSKTQLEAVIQALKEQGFLLEQD</sequence>
<feature type="binding site" evidence="1">
    <location>
        <position position="152"/>
    </location>
    <ligand>
        <name>Ni(2+)</name>
        <dbReference type="ChEBI" id="CHEBI:49786"/>
    </ligand>
</feature>
<proteinExistence type="predicted"/>
<feature type="binding site" evidence="1">
    <location>
        <position position="93"/>
    </location>
    <ligand>
        <name>Ni(2+)</name>
        <dbReference type="ChEBI" id="CHEBI:49786"/>
    </ligand>
</feature>
<dbReference type="Gene3D" id="3.30.1340.20">
    <property type="entry name" value="3H domain"/>
    <property type="match status" value="1"/>
</dbReference>